<dbReference type="Proteomes" id="UP001165089">
    <property type="component" value="Unassembled WGS sequence"/>
</dbReference>
<dbReference type="RefSeq" id="WP_285725965.1">
    <property type="nucleotide sequence ID" value="NZ_BSDD01000004.1"/>
</dbReference>
<dbReference type="InterPro" id="IPR050204">
    <property type="entry name" value="AraC_XylS_family_regulators"/>
</dbReference>
<dbReference type="SMART" id="SM00342">
    <property type="entry name" value="HTH_ARAC"/>
    <property type="match status" value="1"/>
</dbReference>
<name>A0ABQ5Q7I9_9BACT</name>
<evidence type="ECO:0000313" key="5">
    <source>
        <dbReference type="EMBL" id="GLH70593.1"/>
    </source>
</evidence>
<evidence type="ECO:0000313" key="6">
    <source>
        <dbReference type="Proteomes" id="UP001165089"/>
    </source>
</evidence>
<dbReference type="PROSITE" id="PS00041">
    <property type="entry name" value="HTH_ARAC_FAMILY_1"/>
    <property type="match status" value="1"/>
</dbReference>
<evidence type="ECO:0000256" key="1">
    <source>
        <dbReference type="ARBA" id="ARBA00023015"/>
    </source>
</evidence>
<protein>
    <recommendedName>
        <fullName evidence="4">HTH araC/xylS-type domain-containing protein</fullName>
    </recommendedName>
</protein>
<evidence type="ECO:0000256" key="3">
    <source>
        <dbReference type="ARBA" id="ARBA00023163"/>
    </source>
</evidence>
<dbReference type="SUPFAM" id="SSF46689">
    <property type="entry name" value="Homeodomain-like"/>
    <property type="match status" value="2"/>
</dbReference>
<organism evidence="5 6">
    <name type="scientific">Geothrix rubra</name>
    <dbReference type="NCBI Taxonomy" id="2927977"/>
    <lineage>
        <taxon>Bacteria</taxon>
        <taxon>Pseudomonadati</taxon>
        <taxon>Acidobacteriota</taxon>
        <taxon>Holophagae</taxon>
        <taxon>Holophagales</taxon>
        <taxon>Holophagaceae</taxon>
        <taxon>Geothrix</taxon>
    </lineage>
</organism>
<sequence length="303" mass="33438">MSSPADFPVRFTPLYDSPLVAIHDYVCSACRAGAGPEEGSDHTTLVLLRHGAFCRHVGRRRLTADVNQVAFFPAGAAYRVSHPADGGDRGTVFRFPPRILRELLQEVDPALADQAEPALPFLQGPCASDLFWTHRDLVRRLESGAPLEPFWVEVTGLQLAADALGAAAEVQGRPTPRLRTGTREEHADLTEATKAHLATHLGDRLTLDDLAQAVHSSPFHLARLFQRHAGTSLHRYLTVLRLRAALERLEQGAEDLTALALDLGFSSHSHFTDAFRREFGCPPSDLRKGSARRLRELRKNLEV</sequence>
<dbReference type="PRINTS" id="PR00032">
    <property type="entry name" value="HTHARAC"/>
</dbReference>
<accession>A0ABQ5Q7I9</accession>
<feature type="domain" description="HTH araC/xylS-type" evidence="4">
    <location>
        <begin position="191"/>
        <end position="289"/>
    </location>
</feature>
<dbReference type="PANTHER" id="PTHR46796">
    <property type="entry name" value="HTH-TYPE TRANSCRIPTIONAL ACTIVATOR RHAS-RELATED"/>
    <property type="match status" value="1"/>
</dbReference>
<gene>
    <name evidence="5" type="ORF">GETHPA_21260</name>
</gene>
<dbReference type="InterPro" id="IPR018062">
    <property type="entry name" value="HTH_AraC-typ_CS"/>
</dbReference>
<keyword evidence="2" id="KW-0238">DNA-binding</keyword>
<proteinExistence type="predicted"/>
<dbReference type="Gene3D" id="1.10.10.60">
    <property type="entry name" value="Homeodomain-like"/>
    <property type="match status" value="1"/>
</dbReference>
<dbReference type="Pfam" id="PF12833">
    <property type="entry name" value="HTH_18"/>
    <property type="match status" value="1"/>
</dbReference>
<dbReference type="PANTHER" id="PTHR46796:SF6">
    <property type="entry name" value="ARAC SUBFAMILY"/>
    <property type="match status" value="1"/>
</dbReference>
<comment type="caution">
    <text evidence="5">The sequence shown here is derived from an EMBL/GenBank/DDBJ whole genome shotgun (WGS) entry which is preliminary data.</text>
</comment>
<dbReference type="EMBL" id="BSDD01000004">
    <property type="protein sequence ID" value="GLH70593.1"/>
    <property type="molecule type" value="Genomic_DNA"/>
</dbReference>
<reference evidence="5 6" key="1">
    <citation type="journal article" date="2023" name="Antonie Van Leeuwenhoek">
        <title>Mesoterricola silvestris gen. nov., sp. nov., Mesoterricola sediminis sp. nov., Geothrix oryzae sp. nov., Geothrix edaphica sp. nov., Geothrix rubra sp. nov., and Geothrix limicola sp. nov., six novel members of Acidobacteriota isolated from soils.</title>
        <authorList>
            <person name="Itoh H."/>
            <person name="Sugisawa Y."/>
            <person name="Mise K."/>
            <person name="Xu Z."/>
            <person name="Kuniyasu M."/>
            <person name="Ushijima N."/>
            <person name="Kawano K."/>
            <person name="Kobayashi E."/>
            <person name="Shiratori Y."/>
            <person name="Masuda Y."/>
            <person name="Senoo K."/>
        </authorList>
    </citation>
    <scope>NUCLEOTIDE SEQUENCE [LARGE SCALE GENOMIC DNA]</scope>
    <source>
        <strain evidence="5 6">Red803</strain>
    </source>
</reference>
<keyword evidence="3" id="KW-0804">Transcription</keyword>
<keyword evidence="1" id="KW-0805">Transcription regulation</keyword>
<dbReference type="InterPro" id="IPR020449">
    <property type="entry name" value="Tscrpt_reg_AraC-type_HTH"/>
</dbReference>
<dbReference type="InterPro" id="IPR009057">
    <property type="entry name" value="Homeodomain-like_sf"/>
</dbReference>
<evidence type="ECO:0000259" key="4">
    <source>
        <dbReference type="PROSITE" id="PS01124"/>
    </source>
</evidence>
<dbReference type="PROSITE" id="PS01124">
    <property type="entry name" value="HTH_ARAC_FAMILY_2"/>
    <property type="match status" value="1"/>
</dbReference>
<evidence type="ECO:0000256" key="2">
    <source>
        <dbReference type="ARBA" id="ARBA00023125"/>
    </source>
</evidence>
<keyword evidence="6" id="KW-1185">Reference proteome</keyword>
<dbReference type="InterPro" id="IPR018060">
    <property type="entry name" value="HTH_AraC"/>
</dbReference>